<dbReference type="GO" id="GO:0000278">
    <property type="term" value="P:mitotic cell cycle"/>
    <property type="evidence" value="ECO:0007669"/>
    <property type="project" value="TreeGrafter"/>
</dbReference>
<dbReference type="Pfam" id="PF20946">
    <property type="entry name" value="Ctf4_C"/>
    <property type="match status" value="1"/>
</dbReference>
<keyword evidence="4" id="KW-0539">Nucleus</keyword>
<protein>
    <submittedName>
        <fullName evidence="8">Mcl1</fullName>
    </submittedName>
</protein>
<dbReference type="InterPro" id="IPR048591">
    <property type="entry name" value="WDHD1/CFT4_hel"/>
</dbReference>
<evidence type="ECO:0000313" key="9">
    <source>
        <dbReference type="Proteomes" id="UP001202479"/>
    </source>
</evidence>
<comment type="subcellular location">
    <subcellularLocation>
        <location evidence="1">Nucleus</location>
    </subcellularLocation>
</comment>
<organism evidence="8 9">
    <name type="scientific">Candida oxycetoniae</name>
    <dbReference type="NCBI Taxonomy" id="497107"/>
    <lineage>
        <taxon>Eukaryota</taxon>
        <taxon>Fungi</taxon>
        <taxon>Dikarya</taxon>
        <taxon>Ascomycota</taxon>
        <taxon>Saccharomycotina</taxon>
        <taxon>Pichiomycetes</taxon>
        <taxon>Debaryomycetaceae</taxon>
        <taxon>Candida/Lodderomyces clade</taxon>
        <taxon>Candida</taxon>
    </lineage>
</organism>
<name>A0AAI9SX32_9ASCO</name>
<dbReference type="Pfam" id="PF12341">
    <property type="entry name" value="Mcl1_mid"/>
    <property type="match status" value="1"/>
</dbReference>
<feature type="region of interest" description="Disordered" evidence="5">
    <location>
        <begin position="368"/>
        <end position="427"/>
    </location>
</feature>
<comment type="caution">
    <text evidence="8">The sequence shown here is derived from an EMBL/GenBank/DDBJ whole genome shotgun (WGS) entry which is preliminary data.</text>
</comment>
<feature type="compositionally biased region" description="Basic and acidic residues" evidence="5">
    <location>
        <begin position="368"/>
        <end position="383"/>
    </location>
</feature>
<dbReference type="RefSeq" id="XP_049180099.1">
    <property type="nucleotide sequence ID" value="XM_049324149.1"/>
</dbReference>
<dbReference type="InterPro" id="IPR036322">
    <property type="entry name" value="WD40_repeat_dom_sf"/>
</dbReference>
<evidence type="ECO:0000259" key="6">
    <source>
        <dbReference type="Pfam" id="PF12341"/>
    </source>
</evidence>
<dbReference type="Gene3D" id="2.130.10.10">
    <property type="entry name" value="YVTN repeat-like/Quinoprotein amine dehydrogenase"/>
    <property type="match status" value="1"/>
</dbReference>
<reference evidence="8" key="1">
    <citation type="journal article" date="2022" name="DNA Res.">
        <title>Genome analysis of five recently described species of the CUG-Ser clade uncovers Candida theae as a new hybrid lineage with pathogenic potential in the Candida parapsilosis species complex.</title>
        <authorList>
            <person name="Mixao V."/>
            <person name="Del Olmo V."/>
            <person name="Hegedusova E."/>
            <person name="Saus E."/>
            <person name="Pryszcz L."/>
            <person name="Cillingova A."/>
            <person name="Nosek J."/>
            <person name="Gabaldon T."/>
        </authorList>
    </citation>
    <scope>NUCLEOTIDE SEQUENCE</scope>
    <source>
        <strain evidence="8">CBS 10844</strain>
    </source>
</reference>
<accession>A0AAI9SX32</accession>
<dbReference type="PANTHER" id="PTHR19932:SF10">
    <property type="entry name" value="WD REPEAT AND HMG-BOX DNA-BINDING PROTEIN 1"/>
    <property type="match status" value="1"/>
</dbReference>
<dbReference type="GO" id="GO:0003682">
    <property type="term" value="F:chromatin binding"/>
    <property type="evidence" value="ECO:0007669"/>
    <property type="project" value="TreeGrafter"/>
</dbReference>
<dbReference type="AlphaFoldDB" id="A0AAI9SX32"/>
<evidence type="ECO:0000259" key="7">
    <source>
        <dbReference type="Pfam" id="PF20946"/>
    </source>
</evidence>
<feature type="domain" description="WDHD1/CFT4 second beta-propeller" evidence="6">
    <location>
        <begin position="467"/>
        <end position="768"/>
    </location>
</feature>
<gene>
    <name evidence="8" type="ORF">KGF56_002874</name>
</gene>
<feature type="compositionally biased region" description="Acidic residues" evidence="5">
    <location>
        <begin position="411"/>
        <end position="426"/>
    </location>
</feature>
<evidence type="ECO:0000256" key="1">
    <source>
        <dbReference type="ARBA" id="ARBA00004123"/>
    </source>
</evidence>
<evidence type="ECO:0000256" key="2">
    <source>
        <dbReference type="ARBA" id="ARBA00022574"/>
    </source>
</evidence>
<feature type="compositionally biased region" description="Basic and acidic residues" evidence="5">
    <location>
        <begin position="396"/>
        <end position="410"/>
    </location>
</feature>
<evidence type="ECO:0000256" key="3">
    <source>
        <dbReference type="ARBA" id="ARBA00022737"/>
    </source>
</evidence>
<dbReference type="SUPFAM" id="SSF50978">
    <property type="entry name" value="WD40 repeat-like"/>
    <property type="match status" value="1"/>
</dbReference>
<dbReference type="GeneID" id="73380491"/>
<evidence type="ECO:0000256" key="4">
    <source>
        <dbReference type="ARBA" id="ARBA00023242"/>
    </source>
</evidence>
<feature type="domain" description="WDHD1/CFT4 helical bundle" evidence="7">
    <location>
        <begin position="777"/>
        <end position="884"/>
    </location>
</feature>
<keyword evidence="9" id="KW-1185">Reference proteome</keyword>
<dbReference type="InterPro" id="IPR022100">
    <property type="entry name" value="WDHD1/CFT4_beta-prop_2nd"/>
</dbReference>
<dbReference type="InterPro" id="IPR015943">
    <property type="entry name" value="WD40/YVTN_repeat-like_dom_sf"/>
</dbReference>
<dbReference type="PANTHER" id="PTHR19932">
    <property type="entry name" value="WD REPEAT AND HMG-BOX DNA BINDING PROTEIN"/>
    <property type="match status" value="1"/>
</dbReference>
<dbReference type="Proteomes" id="UP001202479">
    <property type="component" value="Unassembled WGS sequence"/>
</dbReference>
<proteinExistence type="predicted"/>
<keyword evidence="3" id="KW-0677">Repeat</keyword>
<dbReference type="EMBL" id="JAHUZD010000104">
    <property type="protein sequence ID" value="KAI3404354.2"/>
    <property type="molecule type" value="Genomic_DNA"/>
</dbReference>
<keyword evidence="2" id="KW-0853">WD repeat</keyword>
<dbReference type="GO" id="GO:0006261">
    <property type="term" value="P:DNA-templated DNA replication"/>
    <property type="evidence" value="ECO:0007669"/>
    <property type="project" value="TreeGrafter"/>
</dbReference>
<evidence type="ECO:0000256" key="5">
    <source>
        <dbReference type="SAM" id="MobiDB-lite"/>
    </source>
</evidence>
<evidence type="ECO:0000313" key="8">
    <source>
        <dbReference type="EMBL" id="KAI3404354.2"/>
    </source>
</evidence>
<dbReference type="GO" id="GO:0006281">
    <property type="term" value="P:DNA repair"/>
    <property type="evidence" value="ECO:0007669"/>
    <property type="project" value="TreeGrafter"/>
</dbReference>
<dbReference type="GO" id="GO:0043596">
    <property type="term" value="C:nuclear replication fork"/>
    <property type="evidence" value="ECO:0007669"/>
    <property type="project" value="TreeGrafter"/>
</dbReference>
<sequence length="890" mass="101493">MSFKNISQFPDGNSFVYYHLQLDRLIIANSNGIIKLLNLKDMDSQPVSIDCLSNLTSVSIYGDKLALTTTEGKLEIIDLIKHESLGDKYRSELALRDSAYINSGNRILCGGDDDKLIVIDLQGEKEKEKEKEEKEKEKDPNSNSFVKIVNLPDQVVNIAYDQAGELSSVSLSNGSVQIYSVFNEELNLNHTLENVISRKINTSMDEVDYMEEHRDELYTTKTQWSSNGNFLLVPGVNNEVQVYERENWTKCKSFKSDGRIVDFKLYGNNLVILTLNDFIIYDFESGKVLHSDDFEFKYDGLPLNIEWHNKTDLLIGSTHGDVLLLKSVIPDNESHRKRAASLFIDDLEESDGDDFLGDNQREIDNLIKENEKREKNGFKRQHEDDEDLDEEDEENERERERERERENENEKNEDDDEGIDVDDSILDNDTNYRTNGLFRGHYKKHKSATPSEFHSRTTIVPHSKIVPYSPGSTPFVNKGDLVDRRYLTMNNIGYAWIVINKEPGASNSITVSFFDRSLNSEYHFSEYQNFDLASMNHKSILLGDSSKGLIYYKSHNDAGSNDSWERQLPLLKDEYLTSICITNLKSNSNTIVVGTNLGNLRFFNQFGVCLNMMRIDPVAALASATSSFNIFMVNQVSTDVYSYSIIDIAQDYKFIQQDCTLPLREGNNRPLIKGLFFNDYNDPCLVGGADDTLLVLQSWRQPGNAKWIPILNCTNAITEYGSNDNKKNWSCWPLGLMNDSLNCLILKNCQFPGFPLPLPVEIDVEIPIKLKQEEDGCEEEFLRAITMGKLLNDTLSNKVDEDADEDEMVDEDKMMEKLNQYAVMFDKSLLKLFAEACKEQKLNKAFSIAKLIKSDDALSAAAKISERMEYLALASKIAQLRERLVDIESD</sequence>
<feature type="compositionally biased region" description="Acidic residues" evidence="5">
    <location>
        <begin position="384"/>
        <end position="395"/>
    </location>
</feature>